<dbReference type="VEuPathDB" id="AmoebaDB:NAEGRDRAFT_72241"/>
<sequence length="422" mass="48664">MIPKTPSEITVEYLKEKLSNQQHMNGRLVWLDKLASVSYNNSNIQGQCSQVVLFELKDSEGNILDEVFIKFAKDENDKSIAHHVDRDFLAETSAYKKEIAFYQYLLNTNSINNLLNRNVVPPVYVAEIDRNNKDQFILILRKSGKALDQIVGCSTELIRLILKEWALIQSEFWYTAEDEEKFKAQLVVNGYDVMTPLHHTVTSMINKKNNILPVEEVVEEVKQVWKDKWEDYHYVLKYFSSQTGMKQLAENALVIDEQVSSGKIFEIVEEGCQVLTANNRTLNHCDFRLDNMLQVSEESVAFVDFQCIGFGSCGYDLGFFISSCLLSEQVNDNFHNLMESYWNSLICNKPIIEKTYSLEQLKRETRKAAVIQLSLYMSMFSAWRPMIDSGVDLKSAVGRFFELVICATERMLNFHVKFTSSD</sequence>
<dbReference type="Pfam" id="PF02958">
    <property type="entry name" value="EcKL"/>
    <property type="match status" value="1"/>
</dbReference>
<keyword evidence="2" id="KW-1185">Reference proteome</keyword>
<organism evidence="2">
    <name type="scientific">Naegleria gruberi</name>
    <name type="common">Amoeba</name>
    <dbReference type="NCBI Taxonomy" id="5762"/>
    <lineage>
        <taxon>Eukaryota</taxon>
        <taxon>Discoba</taxon>
        <taxon>Heterolobosea</taxon>
        <taxon>Tetramitia</taxon>
        <taxon>Eutetramitia</taxon>
        <taxon>Vahlkampfiidae</taxon>
        <taxon>Naegleria</taxon>
    </lineage>
</organism>
<dbReference type="Proteomes" id="UP000006671">
    <property type="component" value="Unassembled WGS sequence"/>
</dbReference>
<dbReference type="EMBL" id="GG738896">
    <property type="protein sequence ID" value="EFC39904.1"/>
    <property type="molecule type" value="Genomic_DNA"/>
</dbReference>
<reference evidence="1 2" key="1">
    <citation type="journal article" date="2010" name="Cell">
        <title>The genome of Naegleria gruberi illuminates early eukaryotic versatility.</title>
        <authorList>
            <person name="Fritz-Laylin L.K."/>
            <person name="Prochnik S.E."/>
            <person name="Ginger M.L."/>
            <person name="Dacks J.B."/>
            <person name="Carpenter M.L."/>
            <person name="Field M.C."/>
            <person name="Kuo A."/>
            <person name="Paredez A."/>
            <person name="Chapman J."/>
            <person name="Pham J."/>
            <person name="Shu S."/>
            <person name="Neupane R."/>
            <person name="Cipriano M."/>
            <person name="Mancuso J."/>
            <person name="Tu H."/>
            <person name="Salamov A."/>
            <person name="Lindquist E."/>
            <person name="Shapiro H."/>
            <person name="Lucas S."/>
            <person name="Grigoriev I.V."/>
            <person name="Cande W.Z."/>
            <person name="Fulton C."/>
            <person name="Rokhsar D.S."/>
            <person name="Dawson S.C."/>
        </authorList>
    </citation>
    <scope>NUCLEOTIDE SEQUENCE [LARGE SCALE GENOMIC DNA]</scope>
    <source>
        <strain evidence="1 2">NEG-M</strain>
    </source>
</reference>
<dbReference type="PANTHER" id="PTHR11012">
    <property type="entry name" value="PROTEIN KINASE-LIKE DOMAIN-CONTAINING"/>
    <property type="match status" value="1"/>
</dbReference>
<protein>
    <submittedName>
        <fullName evidence="1">Predicted protein</fullName>
    </submittedName>
</protein>
<dbReference type="GeneID" id="8854387"/>
<dbReference type="InParanoid" id="D2VTB5"/>
<name>D2VTB5_NAEGR</name>
<accession>D2VTB5</accession>
<dbReference type="InterPro" id="IPR011009">
    <property type="entry name" value="Kinase-like_dom_sf"/>
</dbReference>
<dbReference type="AlphaFoldDB" id="D2VTB5"/>
<dbReference type="RefSeq" id="XP_002672648.1">
    <property type="nucleotide sequence ID" value="XM_002672602.1"/>
</dbReference>
<dbReference type="SUPFAM" id="SSF56112">
    <property type="entry name" value="Protein kinase-like (PK-like)"/>
    <property type="match status" value="1"/>
</dbReference>
<proteinExistence type="predicted"/>
<evidence type="ECO:0000313" key="2">
    <source>
        <dbReference type="Proteomes" id="UP000006671"/>
    </source>
</evidence>
<evidence type="ECO:0000313" key="1">
    <source>
        <dbReference type="EMBL" id="EFC39904.1"/>
    </source>
</evidence>
<dbReference type="KEGG" id="ngr:NAEGRDRAFT_72241"/>
<dbReference type="Gene3D" id="3.90.1200.10">
    <property type="match status" value="1"/>
</dbReference>
<gene>
    <name evidence="1" type="ORF">NAEGRDRAFT_72241</name>
</gene>
<dbReference type="InterPro" id="IPR004119">
    <property type="entry name" value="EcKL"/>
</dbReference>
<dbReference type="PANTHER" id="PTHR11012:SF30">
    <property type="entry name" value="PROTEIN KINASE-LIKE DOMAIN-CONTAINING"/>
    <property type="match status" value="1"/>
</dbReference>
<dbReference type="OrthoDB" id="8250698at2759"/>